<reference evidence="2" key="1">
    <citation type="journal article" date="2019" name="Sci. Rep.">
        <title>Draft genome of Tanacetum cinerariifolium, the natural source of mosquito coil.</title>
        <authorList>
            <person name="Yamashiro T."/>
            <person name="Shiraishi A."/>
            <person name="Satake H."/>
            <person name="Nakayama K."/>
        </authorList>
    </citation>
    <scope>NUCLEOTIDE SEQUENCE</scope>
</reference>
<protein>
    <submittedName>
        <fullName evidence="2">Uncharacterized protein</fullName>
    </submittedName>
</protein>
<feature type="compositionally biased region" description="Low complexity" evidence="1">
    <location>
        <begin position="96"/>
        <end position="109"/>
    </location>
</feature>
<feature type="compositionally biased region" description="Polar residues" evidence="1">
    <location>
        <begin position="84"/>
        <end position="95"/>
    </location>
</feature>
<dbReference type="AlphaFoldDB" id="A0A6L2NTS5"/>
<evidence type="ECO:0000313" key="2">
    <source>
        <dbReference type="EMBL" id="GEU89741.1"/>
    </source>
</evidence>
<evidence type="ECO:0000256" key="1">
    <source>
        <dbReference type="SAM" id="MobiDB-lite"/>
    </source>
</evidence>
<comment type="caution">
    <text evidence="2">The sequence shown here is derived from an EMBL/GenBank/DDBJ whole genome shotgun (WGS) entry which is preliminary data.</text>
</comment>
<accession>A0A6L2NTS5</accession>
<dbReference type="EMBL" id="BKCJ010010027">
    <property type="protein sequence ID" value="GEU89741.1"/>
    <property type="molecule type" value="Genomic_DNA"/>
</dbReference>
<feature type="region of interest" description="Disordered" evidence="1">
    <location>
        <begin position="84"/>
        <end position="109"/>
    </location>
</feature>
<organism evidence="2">
    <name type="scientific">Tanacetum cinerariifolium</name>
    <name type="common">Dalmatian daisy</name>
    <name type="synonym">Chrysanthemum cinerariifolium</name>
    <dbReference type="NCBI Taxonomy" id="118510"/>
    <lineage>
        <taxon>Eukaryota</taxon>
        <taxon>Viridiplantae</taxon>
        <taxon>Streptophyta</taxon>
        <taxon>Embryophyta</taxon>
        <taxon>Tracheophyta</taxon>
        <taxon>Spermatophyta</taxon>
        <taxon>Magnoliopsida</taxon>
        <taxon>eudicotyledons</taxon>
        <taxon>Gunneridae</taxon>
        <taxon>Pentapetalae</taxon>
        <taxon>asterids</taxon>
        <taxon>campanulids</taxon>
        <taxon>Asterales</taxon>
        <taxon>Asteraceae</taxon>
        <taxon>Asteroideae</taxon>
        <taxon>Anthemideae</taxon>
        <taxon>Anthemidinae</taxon>
        <taxon>Tanacetum</taxon>
    </lineage>
</organism>
<sequence length="250" mass="27379">MEGVTTVMPITTIEEKAQRRLEVKAISTLMMGIPNEHQLKFNSIKDAKQLLKAVEKRFAVLDTMSKDDLYKNLKVYEPKVRGISSSSSSTQNMAFVSSSNNNSSSTNGTVNTAQAVNTAKGVSTATTQVTAAFSTNINNLSDAEEGPNYALMAFSSSNSDSKIVDNCKKGLGYESYNAVPPPYIGNFMPLKLDLSYIDLDEFADKPVVENFNVNTSETKPKDVRKNNGALIIKERVLGDDEEEVTQPKIE</sequence>
<name>A0A6L2NTS5_TANCI</name>
<proteinExistence type="predicted"/>
<gene>
    <name evidence="2" type="ORF">Tci_061719</name>
</gene>